<feature type="signal peptide" evidence="1">
    <location>
        <begin position="1"/>
        <end position="19"/>
    </location>
</feature>
<keyword evidence="1" id="KW-0732">Signal</keyword>
<evidence type="ECO:0000313" key="3">
    <source>
        <dbReference type="EMBL" id="BDS14933.1"/>
    </source>
</evidence>
<dbReference type="KEGG" id="aup:AsAng_0057150"/>
<dbReference type="PROSITE" id="PS50234">
    <property type="entry name" value="VWFA"/>
    <property type="match status" value="1"/>
</dbReference>
<proteinExistence type="predicted"/>
<dbReference type="EMBL" id="AP026867">
    <property type="protein sequence ID" value="BDS14933.1"/>
    <property type="molecule type" value="Genomic_DNA"/>
</dbReference>
<dbReference type="PROSITE" id="PS51257">
    <property type="entry name" value="PROKAR_LIPOPROTEIN"/>
    <property type="match status" value="1"/>
</dbReference>
<accession>A0A915YKT6</accession>
<evidence type="ECO:0000256" key="1">
    <source>
        <dbReference type="SAM" id="SignalP"/>
    </source>
</evidence>
<keyword evidence="4" id="KW-1185">Reference proteome</keyword>
<dbReference type="Proteomes" id="UP001060919">
    <property type="component" value="Chromosome"/>
</dbReference>
<feature type="domain" description="VWFA" evidence="2">
    <location>
        <begin position="105"/>
        <end position="288"/>
    </location>
</feature>
<dbReference type="SUPFAM" id="SSF53300">
    <property type="entry name" value="vWA-like"/>
    <property type="match status" value="1"/>
</dbReference>
<evidence type="ECO:0000259" key="2">
    <source>
        <dbReference type="PROSITE" id="PS50234"/>
    </source>
</evidence>
<dbReference type="RefSeq" id="WP_264790130.1">
    <property type="nucleotide sequence ID" value="NZ_AP026867.1"/>
</dbReference>
<feature type="chain" id="PRO_5037563748" evidence="1">
    <location>
        <begin position="20"/>
        <end position="340"/>
    </location>
</feature>
<organism evidence="3 4">
    <name type="scientific">Aureispira anguillae</name>
    <dbReference type="NCBI Taxonomy" id="2864201"/>
    <lineage>
        <taxon>Bacteria</taxon>
        <taxon>Pseudomonadati</taxon>
        <taxon>Bacteroidota</taxon>
        <taxon>Saprospiria</taxon>
        <taxon>Saprospirales</taxon>
        <taxon>Saprospiraceae</taxon>
        <taxon>Aureispira</taxon>
    </lineage>
</organism>
<dbReference type="CDD" id="cd00198">
    <property type="entry name" value="vWFA"/>
    <property type="match status" value="1"/>
</dbReference>
<gene>
    <name evidence="3" type="ORF">AsAng_0057150</name>
</gene>
<dbReference type="InterPro" id="IPR036465">
    <property type="entry name" value="vWFA_dom_sf"/>
</dbReference>
<dbReference type="AlphaFoldDB" id="A0A915YKT6"/>
<sequence>MNRLKFNLFLVCLISLAFGACDDTPVNPQQTCALNISVQNEFTTPPAKVSMFFKVDDCNDDPIAGLGESNFTIYEQGQNDNEYKKISESEAARKISDNSQLFIHNTFLVLDLSGSVTNNNLTELKTAAKNFVDVVIPSNNSSYQMGIWWFDGEDSLHALIPLTNNPTSLKAAIDNIHSGISSDNSTDLYGAVLKSTALAVNELNQSTLAISAASVVIFTDGTDQAARYTTSQATNAVLNSGNDITHFSIGLGDEIDKGILEQVGTDGFSFASNTSELNSKFNEVAEYISDEANSYYLFEYCSPKRAGSTNKLKIQIQSGDMAGTKETSFDASQFGGGCTL</sequence>
<dbReference type="Gene3D" id="3.40.50.410">
    <property type="entry name" value="von Willebrand factor, type A domain"/>
    <property type="match status" value="1"/>
</dbReference>
<dbReference type="Pfam" id="PF00092">
    <property type="entry name" value="VWA"/>
    <property type="match status" value="1"/>
</dbReference>
<protein>
    <submittedName>
        <fullName evidence="3">VWA domain-containing protein</fullName>
    </submittedName>
</protein>
<name>A0A915YKT6_9BACT</name>
<evidence type="ECO:0000313" key="4">
    <source>
        <dbReference type="Proteomes" id="UP001060919"/>
    </source>
</evidence>
<dbReference type="SMART" id="SM00327">
    <property type="entry name" value="VWA"/>
    <property type="match status" value="1"/>
</dbReference>
<dbReference type="InterPro" id="IPR002035">
    <property type="entry name" value="VWF_A"/>
</dbReference>
<reference evidence="3" key="1">
    <citation type="submission" date="2022-09" db="EMBL/GenBank/DDBJ databases">
        <title>Aureispira anguillicida sp. nov., isolated from Leptocephalus of Japanese eel Anguilla japonica.</title>
        <authorList>
            <person name="Yuasa K."/>
            <person name="Mekata T."/>
            <person name="Ikunari K."/>
        </authorList>
    </citation>
    <scope>NUCLEOTIDE SEQUENCE</scope>
    <source>
        <strain evidence="3">EL160426</strain>
    </source>
</reference>